<feature type="domain" description="FAD-dependent oxidoreductase 2 FAD-binding" evidence="5">
    <location>
        <begin position="57"/>
        <end position="589"/>
    </location>
</feature>
<dbReference type="EMBL" id="JAWLIP010000006">
    <property type="protein sequence ID" value="MDV6227289.1"/>
    <property type="molecule type" value="Genomic_DNA"/>
</dbReference>
<dbReference type="InterPro" id="IPR050315">
    <property type="entry name" value="FAD-oxidoreductase_2"/>
</dbReference>
<keyword evidence="2" id="KW-0285">Flavoprotein</keyword>
<keyword evidence="7" id="KW-1185">Reference proteome</keyword>
<sequence length="609" mass="65014">MADPQDDFDDRFPNGVFTAELIAGAGSNIGGPARQPELLFWRMLMSRAKPRVPETVDLLVIGAGAGGMSAALAASIEGLEVLLCEKTDQVGGALSTSAGTAWIPGNSLGASVGQPDTTEAAEEFLSHTVGDVQGLAQRKAFLASGPAAIDHFSEHSKVKFEAAAALPDYLDGPGAAFGGRALTPLPFDGRELKENFAHLRPPREEFLGLGGMMAGRHELFKMLAPFRSLENLKTTITIVGRYFIDRLSHSRGTRLVMGNALAGRLYLSLLERGVKPVFNTSLVQLIESNGTVSGAILETPDGQRRVMARRGVVLATGGISWHYGLRSRFFPAPVEHYSLAPAANTGDGVDAALKLGSSFDAGGVSPAYWMPCSTYRRASDGKRMYWPHILLDRAKPGLLAVKRDGARFANEADSYHDFCIAQMRDGGQHPAFLLCDHRFIKTYGLGFVLPGGHGLSRFKRNGYLTVAETIEALAAKLHIDPAALRETVRRYNEAALQGIDPDFGRGVTTLNRFNGDGDNKPNPCLAPLGDGPFYAVEVSPVDLATSAGLTVDEFNRVLAEDGKPIEGLYANGNDAASIFRGVYPGPGIAIGPALTFGWRIACHAAAKPL</sequence>
<organism evidence="6 7">
    <name type="scientific">Nitratireductor aquimarinus</name>
    <dbReference type="NCBI Taxonomy" id="889300"/>
    <lineage>
        <taxon>Bacteria</taxon>
        <taxon>Pseudomonadati</taxon>
        <taxon>Pseudomonadota</taxon>
        <taxon>Alphaproteobacteria</taxon>
        <taxon>Hyphomicrobiales</taxon>
        <taxon>Phyllobacteriaceae</taxon>
        <taxon>Nitratireductor</taxon>
    </lineage>
</organism>
<evidence type="ECO:0000256" key="4">
    <source>
        <dbReference type="ARBA" id="ARBA00023002"/>
    </source>
</evidence>
<keyword evidence="3" id="KW-0274">FAD</keyword>
<dbReference type="InterPro" id="IPR036188">
    <property type="entry name" value="FAD/NAD-bd_sf"/>
</dbReference>
<gene>
    <name evidence="6" type="ORF">R2G56_13405</name>
</gene>
<dbReference type="RefSeq" id="WP_317561595.1">
    <property type="nucleotide sequence ID" value="NZ_JAWLIP010000006.1"/>
</dbReference>
<protein>
    <submittedName>
        <fullName evidence="6">FAD-dependent oxidoreductase</fullName>
    </submittedName>
</protein>
<keyword evidence="4" id="KW-0560">Oxidoreductase</keyword>
<dbReference type="SUPFAM" id="SSF51905">
    <property type="entry name" value="FAD/NAD(P)-binding domain"/>
    <property type="match status" value="1"/>
</dbReference>
<comment type="caution">
    <text evidence="6">The sequence shown here is derived from an EMBL/GenBank/DDBJ whole genome shotgun (WGS) entry which is preliminary data.</text>
</comment>
<dbReference type="Gene3D" id="3.50.50.60">
    <property type="entry name" value="FAD/NAD(P)-binding domain"/>
    <property type="match status" value="2"/>
</dbReference>
<proteinExistence type="predicted"/>
<dbReference type="PANTHER" id="PTHR43400">
    <property type="entry name" value="FUMARATE REDUCTASE"/>
    <property type="match status" value="1"/>
</dbReference>
<dbReference type="InterPro" id="IPR003953">
    <property type="entry name" value="FAD-dep_OxRdtase_2_FAD-bd"/>
</dbReference>
<evidence type="ECO:0000259" key="5">
    <source>
        <dbReference type="Pfam" id="PF00890"/>
    </source>
</evidence>
<evidence type="ECO:0000313" key="7">
    <source>
        <dbReference type="Proteomes" id="UP001185659"/>
    </source>
</evidence>
<dbReference type="Pfam" id="PF00890">
    <property type="entry name" value="FAD_binding_2"/>
    <property type="match status" value="1"/>
</dbReference>
<dbReference type="InterPro" id="IPR027477">
    <property type="entry name" value="Succ_DH/fumarate_Rdtase_cat_sf"/>
</dbReference>
<evidence type="ECO:0000256" key="1">
    <source>
        <dbReference type="ARBA" id="ARBA00001974"/>
    </source>
</evidence>
<evidence type="ECO:0000313" key="6">
    <source>
        <dbReference type="EMBL" id="MDV6227289.1"/>
    </source>
</evidence>
<dbReference type="SUPFAM" id="SSF56425">
    <property type="entry name" value="Succinate dehydrogenase/fumarate reductase flavoprotein, catalytic domain"/>
    <property type="match status" value="1"/>
</dbReference>
<reference evidence="6 7" key="1">
    <citation type="submission" date="2023-10" db="EMBL/GenBank/DDBJ databases">
        <authorList>
            <person name="Venkata Ramana C."/>
            <person name="Sasikala C."/>
            <person name="Dhurka M."/>
        </authorList>
    </citation>
    <scope>NUCLEOTIDE SEQUENCE [LARGE SCALE GENOMIC DNA]</scope>
    <source>
        <strain evidence="6 7">KCTC 32151</strain>
    </source>
</reference>
<evidence type="ECO:0000256" key="3">
    <source>
        <dbReference type="ARBA" id="ARBA00022827"/>
    </source>
</evidence>
<evidence type="ECO:0000256" key="2">
    <source>
        <dbReference type="ARBA" id="ARBA00022630"/>
    </source>
</evidence>
<dbReference type="PANTHER" id="PTHR43400:SF10">
    <property type="entry name" value="3-OXOSTEROID 1-DEHYDROGENASE"/>
    <property type="match status" value="1"/>
</dbReference>
<dbReference type="PRINTS" id="PR00411">
    <property type="entry name" value="PNDRDTASEI"/>
</dbReference>
<accession>A0ABU4AM44</accession>
<comment type="cofactor">
    <cofactor evidence="1">
        <name>FAD</name>
        <dbReference type="ChEBI" id="CHEBI:57692"/>
    </cofactor>
</comment>
<dbReference type="Proteomes" id="UP001185659">
    <property type="component" value="Unassembled WGS sequence"/>
</dbReference>
<name>A0ABU4AM44_9HYPH</name>